<evidence type="ECO:0000256" key="1">
    <source>
        <dbReference type="ARBA" id="ARBA00004141"/>
    </source>
</evidence>
<dbReference type="InterPro" id="IPR050638">
    <property type="entry name" value="AA-Vitamin_Transporters"/>
</dbReference>
<feature type="transmembrane region" description="Helical" evidence="6">
    <location>
        <begin position="25"/>
        <end position="47"/>
    </location>
</feature>
<evidence type="ECO:0000313" key="9">
    <source>
        <dbReference type="Proteomes" id="UP001221838"/>
    </source>
</evidence>
<reference evidence="8 9" key="1">
    <citation type="submission" date="2022-11" db="EMBL/GenBank/DDBJ databases">
        <title>Minimal conservation of predation-associated metabolite biosynthetic gene clusters underscores biosynthetic potential of Myxococcota including descriptions for ten novel species: Archangium lansinium sp. nov., Myxococcus landrumus sp. nov., Nannocystis bai.</title>
        <authorList>
            <person name="Ahearne A."/>
            <person name="Stevens C."/>
            <person name="Dowd S."/>
        </authorList>
    </citation>
    <scope>NUCLEOTIDE SEQUENCE [LARGE SCALE GENOMIC DNA]</scope>
    <source>
        <strain evidence="8 9">NCWAL01</strain>
    </source>
</reference>
<dbReference type="PANTHER" id="PTHR32322">
    <property type="entry name" value="INNER MEMBRANE TRANSPORTER"/>
    <property type="match status" value="1"/>
</dbReference>
<dbReference type="PANTHER" id="PTHR32322:SF2">
    <property type="entry name" value="EAMA DOMAIN-CONTAINING PROTEIN"/>
    <property type="match status" value="1"/>
</dbReference>
<feature type="domain" description="EamA" evidence="7">
    <location>
        <begin position="171"/>
        <end position="304"/>
    </location>
</feature>
<evidence type="ECO:0000313" key="8">
    <source>
        <dbReference type="EMBL" id="MDC0713330.1"/>
    </source>
</evidence>
<dbReference type="RefSeq" id="WP_272143553.1">
    <property type="nucleotide sequence ID" value="NZ_JAQNDM010000002.1"/>
</dbReference>
<feature type="transmembrane region" description="Helical" evidence="6">
    <location>
        <begin position="289"/>
        <end position="307"/>
    </location>
</feature>
<feature type="transmembrane region" description="Helical" evidence="6">
    <location>
        <begin position="115"/>
        <end position="132"/>
    </location>
</feature>
<evidence type="ECO:0000256" key="6">
    <source>
        <dbReference type="SAM" id="Phobius"/>
    </source>
</evidence>
<evidence type="ECO:0000256" key="2">
    <source>
        <dbReference type="ARBA" id="ARBA00007362"/>
    </source>
</evidence>
<comment type="subcellular location">
    <subcellularLocation>
        <location evidence="1">Membrane</location>
        <topology evidence="1">Multi-pass membrane protein</topology>
    </subcellularLocation>
</comment>
<sequence length="316" mass="33787">MLRPRSAMVPTALPRLTSATSPLKLVLAYCTCFLLWGSTWVVVKVGLEDLPPLRFAGIRMLVAGLMLLPFARTQGAQLGARTTWRIVGLGCIQLAIPFGLLFIGQQWIPTSWSSLLFSTFPVWLLLVGRVLLPDQPLTAPKLMAAGLGVVGVMALQQSQLGQMEMSSLVLLGGLLTLGATALMALANVLVKRHMAHVPPHILVFIQTLSSAVPLLGMSFLLEGAEPVNWTSRAVLAVVYLALGGTVLTYQCFYWLLQRLSLTAIGVMSLLDTLVAVALGVVMLHEPLTPSLLVGGTLILSSAALAQFTPDRQTATA</sequence>
<evidence type="ECO:0000256" key="4">
    <source>
        <dbReference type="ARBA" id="ARBA00022989"/>
    </source>
</evidence>
<feature type="transmembrane region" description="Helical" evidence="6">
    <location>
        <begin position="263"/>
        <end position="283"/>
    </location>
</feature>
<dbReference type="SUPFAM" id="SSF103481">
    <property type="entry name" value="Multidrug resistance efflux transporter EmrE"/>
    <property type="match status" value="2"/>
</dbReference>
<comment type="caution">
    <text evidence="8">The sequence shown here is derived from an EMBL/GenBank/DDBJ whole genome shotgun (WGS) entry which is preliminary data.</text>
</comment>
<feature type="transmembrane region" description="Helical" evidence="6">
    <location>
        <begin position="201"/>
        <end position="221"/>
    </location>
</feature>
<dbReference type="Proteomes" id="UP001221838">
    <property type="component" value="Unassembled WGS sequence"/>
</dbReference>
<dbReference type="InterPro" id="IPR000620">
    <property type="entry name" value="EamA_dom"/>
</dbReference>
<protein>
    <submittedName>
        <fullName evidence="8">EamA family transporter</fullName>
    </submittedName>
</protein>
<dbReference type="EMBL" id="JAQNDM010000002">
    <property type="protein sequence ID" value="MDC0713330.1"/>
    <property type="molecule type" value="Genomic_DNA"/>
</dbReference>
<feature type="transmembrane region" description="Helical" evidence="6">
    <location>
        <begin position="233"/>
        <end position="256"/>
    </location>
</feature>
<name>A0ABT5DJJ5_9BACT</name>
<gene>
    <name evidence="8" type="ORF">POL68_33010</name>
</gene>
<dbReference type="InterPro" id="IPR037185">
    <property type="entry name" value="EmrE-like"/>
</dbReference>
<comment type="similarity">
    <text evidence="2">Belongs to the EamA transporter family.</text>
</comment>
<dbReference type="Pfam" id="PF00892">
    <property type="entry name" value="EamA"/>
    <property type="match status" value="2"/>
</dbReference>
<organism evidence="8 9">
    <name type="scientific">Stigmatella ashevillensis</name>
    <dbReference type="NCBI Taxonomy" id="2995309"/>
    <lineage>
        <taxon>Bacteria</taxon>
        <taxon>Pseudomonadati</taxon>
        <taxon>Myxococcota</taxon>
        <taxon>Myxococcia</taxon>
        <taxon>Myxococcales</taxon>
        <taxon>Cystobacterineae</taxon>
        <taxon>Archangiaceae</taxon>
        <taxon>Stigmatella</taxon>
    </lineage>
</organism>
<keyword evidence="3 6" id="KW-0812">Transmembrane</keyword>
<feature type="domain" description="EamA" evidence="7">
    <location>
        <begin position="26"/>
        <end position="153"/>
    </location>
</feature>
<keyword evidence="4 6" id="KW-1133">Transmembrane helix</keyword>
<proteinExistence type="inferred from homology"/>
<evidence type="ECO:0000259" key="7">
    <source>
        <dbReference type="Pfam" id="PF00892"/>
    </source>
</evidence>
<evidence type="ECO:0000256" key="5">
    <source>
        <dbReference type="ARBA" id="ARBA00023136"/>
    </source>
</evidence>
<evidence type="ECO:0000256" key="3">
    <source>
        <dbReference type="ARBA" id="ARBA00022692"/>
    </source>
</evidence>
<accession>A0ABT5DJJ5</accession>
<feature type="transmembrane region" description="Helical" evidence="6">
    <location>
        <begin position="168"/>
        <end position="189"/>
    </location>
</feature>
<feature type="transmembrane region" description="Helical" evidence="6">
    <location>
        <begin position="83"/>
        <end position="103"/>
    </location>
</feature>
<keyword evidence="5 6" id="KW-0472">Membrane</keyword>
<keyword evidence="9" id="KW-1185">Reference proteome</keyword>